<dbReference type="GO" id="GO:0016491">
    <property type="term" value="F:oxidoreductase activity"/>
    <property type="evidence" value="ECO:0007669"/>
    <property type="project" value="InterPro"/>
</dbReference>
<reference evidence="5" key="1">
    <citation type="submission" date="2021-06" db="EMBL/GenBank/DDBJ databases">
        <title>Parelaphostrongylus tenuis whole genome reference sequence.</title>
        <authorList>
            <person name="Garwood T.J."/>
            <person name="Larsen P.A."/>
            <person name="Fountain-Jones N.M."/>
            <person name="Garbe J.R."/>
            <person name="Macchietto M.G."/>
            <person name="Kania S.A."/>
            <person name="Gerhold R.W."/>
            <person name="Richards J.E."/>
            <person name="Wolf T.M."/>
        </authorList>
    </citation>
    <scope>NUCLEOTIDE SEQUENCE</scope>
    <source>
        <strain evidence="5">MNPRO001-30</strain>
        <tissue evidence="5">Meninges</tissue>
    </source>
</reference>
<comment type="caution">
    <text evidence="5">The sequence shown here is derived from an EMBL/GenBank/DDBJ whole genome shotgun (WGS) entry which is preliminary data.</text>
</comment>
<dbReference type="Pfam" id="PF07992">
    <property type="entry name" value="Pyr_redox_2"/>
    <property type="match status" value="2"/>
</dbReference>
<dbReference type="PANTHER" id="PTHR43429:SF2">
    <property type="entry name" value="PYRIDINE NUCLEOTIDE-DISULFIDE OXIDOREDUCTASE DOMAIN-CONTAINING PROTEIN 1"/>
    <property type="match status" value="1"/>
</dbReference>
<dbReference type="PRINTS" id="PR00368">
    <property type="entry name" value="FADPNR"/>
</dbReference>
<feature type="domain" description="FAD/NAD(P)-binding" evidence="4">
    <location>
        <begin position="3"/>
        <end position="186"/>
    </location>
</feature>
<dbReference type="AlphaFoldDB" id="A0AAD5MFA8"/>
<sequence>MIYVVVGGGIAGVSCTKRLLQSLPKSDDVILISPNRVLKVVSHLRQIGKFTEKFDVEESEMISEDPRFNFIEARVCHWNHKDKELFLSNRSDPLRYDKLCIATGAQPIAPFSGKKVLTIRDTESAVELQRRLHGAKHVAVVGNGGIATEVVFEMRGIAITWIIRNDSISSVFFDSAISKFFQKRLEMGRTGGGKNAGVLKRPRYTESGSLEKTTTSHQESSGCALGPDWVSSLSFDCNSQGRSVDVIYNVEVEEIRDQDEKVILSLSNGGRIQCDFVIWATGVVPTASIWSDSCKELRLSATDGGILVDDSMRTSVPDVYACGDVCSVSWSTPSCHWKQMRLWTQARQMGDYCARSMMTNGDLDVDICFELFTHTTSFFWL</sequence>
<evidence type="ECO:0000313" key="5">
    <source>
        <dbReference type="EMBL" id="KAJ1356885.1"/>
    </source>
</evidence>
<proteinExistence type="predicted"/>
<dbReference type="InterPro" id="IPR036188">
    <property type="entry name" value="FAD/NAD-bd_sf"/>
</dbReference>
<dbReference type="InterPro" id="IPR023753">
    <property type="entry name" value="FAD/NAD-binding_dom"/>
</dbReference>
<accession>A0AAD5MFA8</accession>
<dbReference type="EMBL" id="JAHQIW010002957">
    <property type="protein sequence ID" value="KAJ1356885.1"/>
    <property type="molecule type" value="Genomic_DNA"/>
</dbReference>
<evidence type="ECO:0000259" key="4">
    <source>
        <dbReference type="Pfam" id="PF07992"/>
    </source>
</evidence>
<keyword evidence="3" id="KW-0274">FAD</keyword>
<evidence type="ECO:0000256" key="1">
    <source>
        <dbReference type="ARBA" id="ARBA00001974"/>
    </source>
</evidence>
<dbReference type="SUPFAM" id="SSF51905">
    <property type="entry name" value="FAD/NAD(P)-binding domain"/>
    <property type="match status" value="1"/>
</dbReference>
<keyword evidence="2" id="KW-0285">Flavoprotein</keyword>
<gene>
    <name evidence="5" type="ORF">KIN20_014735</name>
</gene>
<name>A0AAD5MFA8_PARTN</name>
<feature type="domain" description="FAD/NAD(P)-binding" evidence="4">
    <location>
        <begin position="242"/>
        <end position="350"/>
    </location>
</feature>
<evidence type="ECO:0000256" key="2">
    <source>
        <dbReference type="ARBA" id="ARBA00022630"/>
    </source>
</evidence>
<keyword evidence="6" id="KW-1185">Reference proteome</keyword>
<dbReference type="Proteomes" id="UP001196413">
    <property type="component" value="Unassembled WGS sequence"/>
</dbReference>
<evidence type="ECO:0000256" key="3">
    <source>
        <dbReference type="ARBA" id="ARBA00022827"/>
    </source>
</evidence>
<dbReference type="Gene3D" id="3.50.50.60">
    <property type="entry name" value="FAD/NAD(P)-binding domain"/>
    <property type="match status" value="3"/>
</dbReference>
<protein>
    <recommendedName>
        <fullName evidence="4">FAD/NAD(P)-binding domain-containing protein</fullName>
    </recommendedName>
</protein>
<dbReference type="InterPro" id="IPR050260">
    <property type="entry name" value="FAD-bd_OxRdtase"/>
</dbReference>
<evidence type="ECO:0000313" key="6">
    <source>
        <dbReference type="Proteomes" id="UP001196413"/>
    </source>
</evidence>
<comment type="cofactor">
    <cofactor evidence="1">
        <name>FAD</name>
        <dbReference type="ChEBI" id="CHEBI:57692"/>
    </cofactor>
</comment>
<dbReference type="PANTHER" id="PTHR43429">
    <property type="entry name" value="PYRIDINE NUCLEOTIDE-DISULFIDE OXIDOREDUCTASE DOMAIN-CONTAINING"/>
    <property type="match status" value="1"/>
</dbReference>
<organism evidence="5 6">
    <name type="scientific">Parelaphostrongylus tenuis</name>
    <name type="common">Meningeal worm</name>
    <dbReference type="NCBI Taxonomy" id="148309"/>
    <lineage>
        <taxon>Eukaryota</taxon>
        <taxon>Metazoa</taxon>
        <taxon>Ecdysozoa</taxon>
        <taxon>Nematoda</taxon>
        <taxon>Chromadorea</taxon>
        <taxon>Rhabditida</taxon>
        <taxon>Rhabditina</taxon>
        <taxon>Rhabditomorpha</taxon>
        <taxon>Strongyloidea</taxon>
        <taxon>Metastrongylidae</taxon>
        <taxon>Parelaphostrongylus</taxon>
    </lineage>
</organism>